<evidence type="ECO:0000256" key="6">
    <source>
        <dbReference type="ARBA" id="ARBA00022777"/>
    </source>
</evidence>
<evidence type="ECO:0000256" key="5">
    <source>
        <dbReference type="ARBA" id="ARBA00022683"/>
    </source>
</evidence>
<evidence type="ECO:0000313" key="8">
    <source>
        <dbReference type="EMBL" id="SFB21686.1"/>
    </source>
</evidence>
<dbReference type="Pfam" id="PF00358">
    <property type="entry name" value="PTS_EIIA_1"/>
    <property type="match status" value="1"/>
</dbReference>
<reference evidence="8 9" key="1">
    <citation type="submission" date="2016-10" db="EMBL/GenBank/DDBJ databases">
        <authorList>
            <person name="de Groot N.N."/>
        </authorList>
    </citation>
    <scope>NUCLEOTIDE SEQUENCE [LARGE SCALE GENOMIC DNA]</scope>
    <source>
        <strain evidence="8 9">DSM 12271</strain>
    </source>
</reference>
<evidence type="ECO:0000313" key="9">
    <source>
        <dbReference type="Proteomes" id="UP000198619"/>
    </source>
</evidence>
<dbReference type="PROSITE" id="PS00371">
    <property type="entry name" value="PTS_EIIA_TYPE_1_HIS"/>
    <property type="match status" value="1"/>
</dbReference>
<keyword evidence="5" id="KW-0598">Phosphotransferase system</keyword>
<keyword evidence="6" id="KW-0418">Kinase</keyword>
<dbReference type="PROSITE" id="PS51093">
    <property type="entry name" value="PTS_EIIA_TYPE_1"/>
    <property type="match status" value="1"/>
</dbReference>
<protein>
    <submittedName>
        <fullName evidence="8">PTS system IIA component, Glc family</fullName>
    </submittedName>
</protein>
<keyword evidence="4" id="KW-0808">Transferase</keyword>
<evidence type="ECO:0000256" key="4">
    <source>
        <dbReference type="ARBA" id="ARBA00022679"/>
    </source>
</evidence>
<dbReference type="SUPFAM" id="SSF51261">
    <property type="entry name" value="Duplicated hybrid motif"/>
    <property type="match status" value="1"/>
</dbReference>
<accession>A0A1I0Z976</accession>
<keyword evidence="9" id="KW-1185">Reference proteome</keyword>
<evidence type="ECO:0000256" key="3">
    <source>
        <dbReference type="ARBA" id="ARBA00022597"/>
    </source>
</evidence>
<dbReference type="EMBL" id="FOKI01000018">
    <property type="protein sequence ID" value="SFB21686.1"/>
    <property type="molecule type" value="Genomic_DNA"/>
</dbReference>
<name>A0A1I0Z976_9CLOT</name>
<dbReference type="GO" id="GO:0009401">
    <property type="term" value="P:phosphoenolpyruvate-dependent sugar phosphotransferase system"/>
    <property type="evidence" value="ECO:0007669"/>
    <property type="project" value="UniProtKB-KW"/>
</dbReference>
<dbReference type="FunFam" id="2.70.70.10:FF:000001">
    <property type="entry name" value="PTS system glucose-specific IIA component"/>
    <property type="match status" value="1"/>
</dbReference>
<proteinExistence type="predicted"/>
<organism evidence="8 9">
    <name type="scientific">Clostridium frigidicarnis</name>
    <dbReference type="NCBI Taxonomy" id="84698"/>
    <lineage>
        <taxon>Bacteria</taxon>
        <taxon>Bacillati</taxon>
        <taxon>Bacillota</taxon>
        <taxon>Clostridia</taxon>
        <taxon>Eubacteriales</taxon>
        <taxon>Clostridiaceae</taxon>
        <taxon>Clostridium</taxon>
    </lineage>
</organism>
<dbReference type="STRING" id="84698.SAMN04488528_101831"/>
<evidence type="ECO:0000259" key="7">
    <source>
        <dbReference type="PROSITE" id="PS51093"/>
    </source>
</evidence>
<dbReference type="InterPro" id="IPR001127">
    <property type="entry name" value="PTS_EIIA_1_perm"/>
</dbReference>
<dbReference type="Proteomes" id="UP000198619">
    <property type="component" value="Unassembled WGS sequence"/>
</dbReference>
<dbReference type="OrthoDB" id="92465at2"/>
<evidence type="ECO:0000256" key="1">
    <source>
        <dbReference type="ARBA" id="ARBA00004496"/>
    </source>
</evidence>
<dbReference type="PANTHER" id="PTHR45008:SF1">
    <property type="entry name" value="PTS SYSTEM GLUCOSE-SPECIFIC EIIA COMPONENT"/>
    <property type="match status" value="1"/>
</dbReference>
<evidence type="ECO:0000256" key="2">
    <source>
        <dbReference type="ARBA" id="ARBA00022448"/>
    </source>
</evidence>
<dbReference type="NCBIfam" id="TIGR00830">
    <property type="entry name" value="PTBA"/>
    <property type="match status" value="1"/>
</dbReference>
<feature type="domain" description="PTS EIIA type-1" evidence="7">
    <location>
        <begin position="27"/>
        <end position="131"/>
    </location>
</feature>
<keyword evidence="3" id="KW-0762">Sugar transport</keyword>
<dbReference type="InterPro" id="IPR050890">
    <property type="entry name" value="PTS_EIIA_component"/>
</dbReference>
<dbReference type="GO" id="GO:0005737">
    <property type="term" value="C:cytoplasm"/>
    <property type="evidence" value="ECO:0007669"/>
    <property type="project" value="UniProtKB-SubCell"/>
</dbReference>
<keyword evidence="2" id="KW-0813">Transport</keyword>
<dbReference type="GO" id="GO:0016301">
    <property type="term" value="F:kinase activity"/>
    <property type="evidence" value="ECO:0007669"/>
    <property type="project" value="UniProtKB-KW"/>
</dbReference>
<sequence length="158" mass="16797">MFGFFKKGLELVAPVSGNAVDLSQVPDPVFSQKMAGDGLAIEATGDTAVAPCDGTITLIFKTNHAFGMQLDNGVELLIHIGIDTVELNGEGFERLIEEGSKVKAGTPIIKFNREFIKEKGLSLSTPVLVTNVDVVKELTPSIGKQVSAGKDIVLTIKK</sequence>
<dbReference type="RefSeq" id="WP_090041687.1">
    <property type="nucleotide sequence ID" value="NZ_FOKI01000018.1"/>
</dbReference>
<dbReference type="PANTHER" id="PTHR45008">
    <property type="entry name" value="PTS SYSTEM GLUCOSE-SPECIFIC EIIA COMPONENT"/>
    <property type="match status" value="1"/>
</dbReference>
<dbReference type="Gene3D" id="2.70.70.10">
    <property type="entry name" value="Glucose Permease (Domain IIA)"/>
    <property type="match status" value="1"/>
</dbReference>
<dbReference type="InterPro" id="IPR011055">
    <property type="entry name" value="Dup_hybrid_motif"/>
</dbReference>
<dbReference type="AlphaFoldDB" id="A0A1I0Z976"/>
<gene>
    <name evidence="8" type="ORF">SAMN04488528_101831</name>
</gene>
<comment type="subcellular location">
    <subcellularLocation>
        <location evidence="1">Cytoplasm</location>
    </subcellularLocation>
</comment>